<dbReference type="InterPro" id="IPR050490">
    <property type="entry name" value="Bact_solute-bd_prot1"/>
</dbReference>
<proteinExistence type="inferred from homology"/>
<keyword evidence="2" id="KW-0813">Transport</keyword>
<evidence type="ECO:0000313" key="6">
    <source>
        <dbReference type="Proteomes" id="UP000639396"/>
    </source>
</evidence>
<evidence type="ECO:0000256" key="4">
    <source>
        <dbReference type="SAM" id="SignalP"/>
    </source>
</evidence>
<feature type="chain" id="PRO_5037862958" evidence="4">
    <location>
        <begin position="27"/>
        <end position="436"/>
    </location>
</feature>
<dbReference type="AlphaFoldDB" id="A0A927H262"/>
<organism evidence="5 6">
    <name type="scientific">Paenibacillus oceani</name>
    <dbReference type="NCBI Taxonomy" id="2772510"/>
    <lineage>
        <taxon>Bacteria</taxon>
        <taxon>Bacillati</taxon>
        <taxon>Bacillota</taxon>
        <taxon>Bacilli</taxon>
        <taxon>Bacillales</taxon>
        <taxon>Paenibacillaceae</taxon>
        <taxon>Paenibacillus</taxon>
    </lineage>
</organism>
<evidence type="ECO:0000256" key="3">
    <source>
        <dbReference type="ARBA" id="ARBA00022729"/>
    </source>
</evidence>
<dbReference type="InterPro" id="IPR006061">
    <property type="entry name" value="SBP_1_CS"/>
</dbReference>
<dbReference type="GO" id="GO:0055085">
    <property type="term" value="P:transmembrane transport"/>
    <property type="evidence" value="ECO:0007669"/>
    <property type="project" value="InterPro"/>
</dbReference>
<dbReference type="Pfam" id="PF13416">
    <property type="entry name" value="SBP_bac_8"/>
    <property type="match status" value="1"/>
</dbReference>
<protein>
    <submittedName>
        <fullName evidence="5">Extracellular solute-binding protein</fullName>
    </submittedName>
</protein>
<accession>A0A927H262</accession>
<dbReference type="PANTHER" id="PTHR43649">
    <property type="entry name" value="ARABINOSE-BINDING PROTEIN-RELATED"/>
    <property type="match status" value="1"/>
</dbReference>
<sequence>MNQLSGKFNKIALLSGCLAIAVTAGACGKQTPQNESGANPEKPVKTDEPITIKVFNPYNYADNLWNDLWVAPMKKKFPNMNLVYIKNEKGSSLPELVASGNTPDLIQGPGAKFTFDLEKLGLLYDISPLIKSQKFDVSRIDPMAMEGLKVYFEKEKIYGLPITMNNTSIYYNKDIFDKFAVPYPKDGMSIDETYELAKRMTRLDNGVQYRGFEFAANIQIQYNQLSLPLVKNDAAAFNTDGWKSWFNSMARFYQLEGMQGLKSNATDAFLKEKTLAMYSATNMMSTLGTSNLNWDMVTMPTFPQAPKKGLQVFGPVLYVSSTSKHKQEAFAILSHFLSDEVQLQRARGGEPPVLKNADIKKQFGADRDYLKGKNVGAFLANDIAPSPESVSKYDLIAAQEVEAAFRNVINAKTDVNTAFRTAEENTNKKIAEEQRK</sequence>
<comment type="similarity">
    <text evidence="1">Belongs to the bacterial solute-binding protein 1 family.</text>
</comment>
<keyword evidence="6" id="KW-1185">Reference proteome</keyword>
<dbReference type="Gene3D" id="3.40.190.10">
    <property type="entry name" value="Periplasmic binding protein-like II"/>
    <property type="match status" value="1"/>
</dbReference>
<gene>
    <name evidence="5" type="ORF">IDH45_23950</name>
</gene>
<dbReference type="PROSITE" id="PS51257">
    <property type="entry name" value="PROKAR_LIPOPROTEIN"/>
    <property type="match status" value="1"/>
</dbReference>
<dbReference type="InterPro" id="IPR006059">
    <property type="entry name" value="SBP"/>
</dbReference>
<dbReference type="Proteomes" id="UP000639396">
    <property type="component" value="Unassembled WGS sequence"/>
</dbReference>
<keyword evidence="3 4" id="KW-0732">Signal</keyword>
<evidence type="ECO:0000313" key="5">
    <source>
        <dbReference type="EMBL" id="MBD2865038.1"/>
    </source>
</evidence>
<dbReference type="SUPFAM" id="SSF53850">
    <property type="entry name" value="Periplasmic binding protein-like II"/>
    <property type="match status" value="1"/>
</dbReference>
<evidence type="ECO:0000256" key="1">
    <source>
        <dbReference type="ARBA" id="ARBA00008520"/>
    </source>
</evidence>
<dbReference type="PROSITE" id="PS01037">
    <property type="entry name" value="SBP_BACTERIAL_1"/>
    <property type="match status" value="1"/>
</dbReference>
<reference evidence="5" key="1">
    <citation type="submission" date="2020-09" db="EMBL/GenBank/DDBJ databases">
        <title>A novel bacterium of genus Paenibacillus, isolated from South China Sea.</title>
        <authorList>
            <person name="Huang H."/>
            <person name="Mo K."/>
            <person name="Hu Y."/>
        </authorList>
    </citation>
    <scope>NUCLEOTIDE SEQUENCE</scope>
    <source>
        <strain evidence="5">IB182363</strain>
    </source>
</reference>
<dbReference type="EMBL" id="JACXJA010000036">
    <property type="protein sequence ID" value="MBD2865038.1"/>
    <property type="molecule type" value="Genomic_DNA"/>
</dbReference>
<feature type="signal peptide" evidence="4">
    <location>
        <begin position="1"/>
        <end position="26"/>
    </location>
</feature>
<evidence type="ECO:0000256" key="2">
    <source>
        <dbReference type="ARBA" id="ARBA00022448"/>
    </source>
</evidence>
<comment type="caution">
    <text evidence="5">The sequence shown here is derived from an EMBL/GenBank/DDBJ whole genome shotgun (WGS) entry which is preliminary data.</text>
</comment>
<dbReference type="RefSeq" id="WP_190930659.1">
    <property type="nucleotide sequence ID" value="NZ_JACXJA010000036.1"/>
</dbReference>
<name>A0A927H262_9BACL</name>